<keyword evidence="7" id="KW-1185">Reference proteome</keyword>
<evidence type="ECO:0000256" key="1">
    <source>
        <dbReference type="ARBA" id="ARBA00005417"/>
    </source>
</evidence>
<proteinExistence type="inferred from homology"/>
<dbReference type="CDD" id="cd03255">
    <property type="entry name" value="ABC_MJ0796_LolCDE_FtsE"/>
    <property type="match status" value="1"/>
</dbReference>
<keyword evidence="3" id="KW-0547">Nucleotide-binding</keyword>
<dbReference type="InterPro" id="IPR003439">
    <property type="entry name" value="ABC_transporter-like_ATP-bd"/>
</dbReference>
<accession>A0ABV3Q1S5</accession>
<protein>
    <submittedName>
        <fullName evidence="6">ABC transporter ATP-binding protein</fullName>
    </submittedName>
</protein>
<dbReference type="Proteomes" id="UP001556040">
    <property type="component" value="Unassembled WGS sequence"/>
</dbReference>
<evidence type="ECO:0000256" key="3">
    <source>
        <dbReference type="ARBA" id="ARBA00022741"/>
    </source>
</evidence>
<dbReference type="GO" id="GO:0005524">
    <property type="term" value="F:ATP binding"/>
    <property type="evidence" value="ECO:0007669"/>
    <property type="project" value="UniProtKB-KW"/>
</dbReference>
<dbReference type="InterPro" id="IPR017871">
    <property type="entry name" value="ABC_transporter-like_CS"/>
</dbReference>
<dbReference type="PANTHER" id="PTHR24220">
    <property type="entry name" value="IMPORT ATP-BINDING PROTEIN"/>
    <property type="match status" value="1"/>
</dbReference>
<dbReference type="PANTHER" id="PTHR24220:SF689">
    <property type="entry name" value="LIPOPROTEIN-RELEASING SYSTEM ATP-BINDING PROTEIN LOLD"/>
    <property type="match status" value="1"/>
</dbReference>
<dbReference type="RefSeq" id="WP_367778382.1">
    <property type="nucleotide sequence ID" value="NZ_JBFMIA010000002.1"/>
</dbReference>
<dbReference type="InterPro" id="IPR017911">
    <property type="entry name" value="MacB-like_ATP-bd"/>
</dbReference>
<evidence type="ECO:0000259" key="5">
    <source>
        <dbReference type="PROSITE" id="PS50893"/>
    </source>
</evidence>
<comment type="caution">
    <text evidence="6">The sequence shown here is derived from an EMBL/GenBank/DDBJ whole genome shotgun (WGS) entry which is preliminary data.</text>
</comment>
<dbReference type="InterPro" id="IPR003593">
    <property type="entry name" value="AAA+_ATPase"/>
</dbReference>
<gene>
    <name evidence="6" type="ORF">AB1471_04400</name>
</gene>
<dbReference type="PROSITE" id="PS50893">
    <property type="entry name" value="ABC_TRANSPORTER_2"/>
    <property type="match status" value="1"/>
</dbReference>
<dbReference type="InterPro" id="IPR027417">
    <property type="entry name" value="P-loop_NTPase"/>
</dbReference>
<comment type="similarity">
    <text evidence="1">Belongs to the ABC transporter superfamily.</text>
</comment>
<keyword evidence="2" id="KW-0813">Transport</keyword>
<dbReference type="SMART" id="SM00382">
    <property type="entry name" value="AAA"/>
    <property type="match status" value="1"/>
</dbReference>
<feature type="domain" description="ABC transporter" evidence="5">
    <location>
        <begin position="4"/>
        <end position="227"/>
    </location>
</feature>
<evidence type="ECO:0000313" key="7">
    <source>
        <dbReference type="Proteomes" id="UP001556040"/>
    </source>
</evidence>
<keyword evidence="4 6" id="KW-0067">ATP-binding</keyword>
<dbReference type="InterPro" id="IPR015854">
    <property type="entry name" value="ABC_transpr_LolD-like"/>
</dbReference>
<name>A0ABV3Q1S5_9BACL</name>
<sequence>MSLLQFKDVGYWYSNDQKRSTIFSNVNLEFDKGKFYTIVGPSGSGKTTFLSLAGALDIPKEGMIHFDGQDISTIGYSTFRNQYVSIVFQSYNLLPYMTALQNILTAMEITKVKKTNKREIALDMLRKVGISPEQAKQKVLTLSGGQQQRIAIARALCCETDLIIADEPTGNLDEDTARETVKLFQHLAHEENKCIIVVTHDHSIAKCSDVTLRMSKGNFEIIHNKQT</sequence>
<dbReference type="PROSITE" id="PS00211">
    <property type="entry name" value="ABC_TRANSPORTER_1"/>
    <property type="match status" value="1"/>
</dbReference>
<reference evidence="6 7" key="1">
    <citation type="journal article" date="1979" name="Int. J. Syst. Evol. Microbiol.">
        <title>Bacillus globisporus subsp. marinus subsp. nov.</title>
        <authorList>
            <person name="Liu H."/>
        </authorList>
    </citation>
    <scope>NUCLEOTIDE SEQUENCE [LARGE SCALE GENOMIC DNA]</scope>
    <source>
        <strain evidence="6 7">DSM 1297</strain>
    </source>
</reference>
<organism evidence="6 7">
    <name type="scientific">Jeotgalibacillus marinus</name>
    <dbReference type="NCBI Taxonomy" id="86667"/>
    <lineage>
        <taxon>Bacteria</taxon>
        <taxon>Bacillati</taxon>
        <taxon>Bacillota</taxon>
        <taxon>Bacilli</taxon>
        <taxon>Bacillales</taxon>
        <taxon>Caryophanaceae</taxon>
        <taxon>Jeotgalibacillus</taxon>
    </lineage>
</organism>
<evidence type="ECO:0000313" key="6">
    <source>
        <dbReference type="EMBL" id="MEW9501043.1"/>
    </source>
</evidence>
<evidence type="ECO:0000256" key="2">
    <source>
        <dbReference type="ARBA" id="ARBA00022448"/>
    </source>
</evidence>
<dbReference type="Gene3D" id="3.40.50.300">
    <property type="entry name" value="P-loop containing nucleotide triphosphate hydrolases"/>
    <property type="match status" value="1"/>
</dbReference>
<dbReference type="SUPFAM" id="SSF52540">
    <property type="entry name" value="P-loop containing nucleoside triphosphate hydrolases"/>
    <property type="match status" value="1"/>
</dbReference>
<evidence type="ECO:0000256" key="4">
    <source>
        <dbReference type="ARBA" id="ARBA00022840"/>
    </source>
</evidence>
<dbReference type="Pfam" id="PF00005">
    <property type="entry name" value="ABC_tran"/>
    <property type="match status" value="1"/>
</dbReference>
<dbReference type="EMBL" id="JBFMIA010000002">
    <property type="protein sequence ID" value="MEW9501043.1"/>
    <property type="molecule type" value="Genomic_DNA"/>
</dbReference>